<dbReference type="Proteomes" id="UP000807025">
    <property type="component" value="Unassembled WGS sequence"/>
</dbReference>
<dbReference type="InterPro" id="IPR044852">
    <property type="entry name" value="WBP2-like"/>
</dbReference>
<keyword evidence="3" id="KW-1185">Reference proteome</keyword>
<evidence type="ECO:0000256" key="1">
    <source>
        <dbReference type="SAM" id="MobiDB-lite"/>
    </source>
</evidence>
<reference evidence="2" key="1">
    <citation type="submission" date="2020-11" db="EMBL/GenBank/DDBJ databases">
        <authorList>
            <consortium name="DOE Joint Genome Institute"/>
            <person name="Ahrendt S."/>
            <person name="Riley R."/>
            <person name="Andreopoulos W."/>
            <person name="Labutti K."/>
            <person name="Pangilinan J."/>
            <person name="Ruiz-Duenas F.J."/>
            <person name="Barrasa J.M."/>
            <person name="Sanchez-Garcia M."/>
            <person name="Camarero S."/>
            <person name="Miyauchi S."/>
            <person name="Serrano A."/>
            <person name="Linde D."/>
            <person name="Babiker R."/>
            <person name="Drula E."/>
            <person name="Ayuso-Fernandez I."/>
            <person name="Pacheco R."/>
            <person name="Padilla G."/>
            <person name="Ferreira P."/>
            <person name="Barriuso J."/>
            <person name="Kellner H."/>
            <person name="Castanera R."/>
            <person name="Alfaro M."/>
            <person name="Ramirez L."/>
            <person name="Pisabarro A.G."/>
            <person name="Kuo A."/>
            <person name="Tritt A."/>
            <person name="Lipzen A."/>
            <person name="He G."/>
            <person name="Yan M."/>
            <person name="Ng V."/>
            <person name="Cullen D."/>
            <person name="Martin F."/>
            <person name="Rosso M.-N."/>
            <person name="Henrissat B."/>
            <person name="Hibbett D."/>
            <person name="Martinez A.T."/>
            <person name="Grigoriev I.V."/>
        </authorList>
    </citation>
    <scope>NUCLEOTIDE SEQUENCE</scope>
    <source>
        <strain evidence="2">ATCC 90797</strain>
    </source>
</reference>
<feature type="region of interest" description="Disordered" evidence="1">
    <location>
        <begin position="34"/>
        <end position="53"/>
    </location>
</feature>
<evidence type="ECO:0008006" key="4">
    <source>
        <dbReference type="Google" id="ProtNLM"/>
    </source>
</evidence>
<proteinExistence type="predicted"/>
<dbReference type="OrthoDB" id="1259151at2759"/>
<dbReference type="PANTHER" id="PTHR31606">
    <property type="entry name" value="WW DOMAIN BINDING PROTEIN 2, ISOFORM E"/>
    <property type="match status" value="1"/>
</dbReference>
<dbReference type="SUPFAM" id="SSF50729">
    <property type="entry name" value="PH domain-like"/>
    <property type="match status" value="1"/>
</dbReference>
<name>A0A9P6DJ04_PLEER</name>
<dbReference type="PANTHER" id="PTHR31606:SF1">
    <property type="entry name" value="WW DOMAIN BINDING PROTEIN 2, ISOFORM E"/>
    <property type="match status" value="1"/>
</dbReference>
<sequence>MSLNWAMLTPDRSPVPLPDELTITAVTSNVEVSLNIPDAPPTGSSSSGGSGGAKKLKETGALYLTDKRLIFIAPPSRSFDSLSIPLPAILSTRFEQPTFGANYLGFEIKRPTAVLQTDKAMFEFVSLLEKTREKAIYMKRHGAEEEEGLPTYTYPAESSTVSYVGDVPVDNPPSYDA</sequence>
<dbReference type="AlphaFoldDB" id="A0A9P6DJ04"/>
<dbReference type="GO" id="GO:0031490">
    <property type="term" value="F:chromatin DNA binding"/>
    <property type="evidence" value="ECO:0007669"/>
    <property type="project" value="TreeGrafter"/>
</dbReference>
<protein>
    <recommendedName>
        <fullName evidence="4">GRAM domain-containing protein</fullName>
    </recommendedName>
</protein>
<evidence type="ECO:0000313" key="3">
    <source>
        <dbReference type="Proteomes" id="UP000807025"/>
    </source>
</evidence>
<evidence type="ECO:0000313" key="2">
    <source>
        <dbReference type="EMBL" id="KAF9498640.1"/>
    </source>
</evidence>
<organism evidence="2 3">
    <name type="scientific">Pleurotus eryngii</name>
    <name type="common">Boletus of the steppes</name>
    <dbReference type="NCBI Taxonomy" id="5323"/>
    <lineage>
        <taxon>Eukaryota</taxon>
        <taxon>Fungi</taxon>
        <taxon>Dikarya</taxon>
        <taxon>Basidiomycota</taxon>
        <taxon>Agaricomycotina</taxon>
        <taxon>Agaricomycetes</taxon>
        <taxon>Agaricomycetidae</taxon>
        <taxon>Agaricales</taxon>
        <taxon>Pleurotineae</taxon>
        <taxon>Pleurotaceae</taxon>
        <taxon>Pleurotus</taxon>
    </lineage>
</organism>
<dbReference type="EMBL" id="MU154536">
    <property type="protein sequence ID" value="KAF9498640.1"/>
    <property type="molecule type" value="Genomic_DNA"/>
</dbReference>
<dbReference type="GO" id="GO:0005634">
    <property type="term" value="C:nucleus"/>
    <property type="evidence" value="ECO:0007669"/>
    <property type="project" value="TreeGrafter"/>
</dbReference>
<comment type="caution">
    <text evidence="2">The sequence shown here is derived from an EMBL/GenBank/DDBJ whole genome shotgun (WGS) entry which is preliminary data.</text>
</comment>
<gene>
    <name evidence="2" type="ORF">BDN71DRAFT_1487426</name>
</gene>
<dbReference type="GO" id="GO:0003713">
    <property type="term" value="F:transcription coactivator activity"/>
    <property type="evidence" value="ECO:0007669"/>
    <property type="project" value="InterPro"/>
</dbReference>
<accession>A0A9P6DJ04</accession>